<dbReference type="AlphaFoldDB" id="A0A1M6A3Y8"/>
<evidence type="ECO:0000313" key="4">
    <source>
        <dbReference type="EMBL" id="SHI31212.1"/>
    </source>
</evidence>
<feature type="domain" description="Outer membrane protein assembly factor BamE" evidence="3">
    <location>
        <begin position="30"/>
        <end position="105"/>
    </location>
</feature>
<dbReference type="STRING" id="1447782.SAMN05444417_0209"/>
<evidence type="ECO:0000259" key="3">
    <source>
        <dbReference type="Pfam" id="PF04355"/>
    </source>
</evidence>
<name>A0A1M6A3Y8_9RHOB</name>
<organism evidence="4 5">
    <name type="scientific">Wenxinia saemankumensis</name>
    <dbReference type="NCBI Taxonomy" id="1447782"/>
    <lineage>
        <taxon>Bacteria</taxon>
        <taxon>Pseudomonadati</taxon>
        <taxon>Pseudomonadota</taxon>
        <taxon>Alphaproteobacteria</taxon>
        <taxon>Rhodobacterales</taxon>
        <taxon>Roseobacteraceae</taxon>
        <taxon>Wenxinia</taxon>
    </lineage>
</organism>
<reference evidence="4 5" key="1">
    <citation type="submission" date="2016-11" db="EMBL/GenBank/DDBJ databases">
        <authorList>
            <person name="Jaros S."/>
            <person name="Januszkiewicz K."/>
            <person name="Wedrychowicz H."/>
        </authorList>
    </citation>
    <scope>NUCLEOTIDE SEQUENCE [LARGE SCALE GENOMIC DNA]</scope>
    <source>
        <strain evidence="4 5">DSM 100565</strain>
    </source>
</reference>
<protein>
    <submittedName>
        <fullName evidence="4">Beta-barrel assembly machine subunit BamE</fullName>
    </submittedName>
</protein>
<evidence type="ECO:0000313" key="5">
    <source>
        <dbReference type="Proteomes" id="UP000184292"/>
    </source>
</evidence>
<evidence type="ECO:0000256" key="2">
    <source>
        <dbReference type="ARBA" id="ARBA00023136"/>
    </source>
</evidence>
<keyword evidence="2" id="KW-0472">Membrane</keyword>
<dbReference type="Pfam" id="PF04355">
    <property type="entry name" value="BamE"/>
    <property type="match status" value="1"/>
</dbReference>
<dbReference type="PROSITE" id="PS51257">
    <property type="entry name" value="PROKAR_LIPOPROTEIN"/>
    <property type="match status" value="1"/>
</dbReference>
<dbReference type="Proteomes" id="UP000184292">
    <property type="component" value="Unassembled WGS sequence"/>
</dbReference>
<evidence type="ECO:0000256" key="1">
    <source>
        <dbReference type="ARBA" id="ARBA00022729"/>
    </source>
</evidence>
<dbReference type="Gene3D" id="3.30.1450.10">
    <property type="match status" value="1"/>
</dbReference>
<gene>
    <name evidence="4" type="ORF">SAMN05444417_0209</name>
</gene>
<sequence length="152" mass="16816">MTTTHRAVRLAALLALGLLAACSTRYRYHGYVPLAEDLARIEIGRDTRESVAEIAGTPTAGGVLDEDGYYYVRSQFEHYAFYAPVEIDRQVLAITFTEAGVVRNIQRFGLEDGNVIVLEQRVTDDNIPDNTFIRQLLNNIGNVQAGQLLGEG</sequence>
<dbReference type="OrthoDB" id="7203955at2"/>
<dbReference type="RefSeq" id="WP_073325757.1">
    <property type="nucleotide sequence ID" value="NZ_FQYO01000001.1"/>
</dbReference>
<dbReference type="InterPro" id="IPR037873">
    <property type="entry name" value="BamE-like"/>
</dbReference>
<accession>A0A1M6A3Y8</accession>
<keyword evidence="5" id="KW-1185">Reference proteome</keyword>
<keyword evidence="1" id="KW-0732">Signal</keyword>
<dbReference type="InterPro" id="IPR007450">
    <property type="entry name" value="BamE_dom"/>
</dbReference>
<dbReference type="EMBL" id="FQYO01000001">
    <property type="protein sequence ID" value="SHI31212.1"/>
    <property type="molecule type" value="Genomic_DNA"/>
</dbReference>
<dbReference type="GO" id="GO:0019867">
    <property type="term" value="C:outer membrane"/>
    <property type="evidence" value="ECO:0007669"/>
    <property type="project" value="InterPro"/>
</dbReference>
<proteinExistence type="predicted"/>